<sequence length="99" mass="11245">MHKFQKGQLFYMHVMYPLRSRTTYITKTEMSNFSATTSNTCVSLGLMFRNKYGFSLRDRSCTLIPLAASFNLPCLVDTIPCCRQESQSTASARILGDPF</sequence>
<dbReference type="EMBL" id="PGCI01000576">
    <property type="protein sequence ID" value="PLW25035.1"/>
    <property type="molecule type" value="Genomic_DNA"/>
</dbReference>
<dbReference type="Proteomes" id="UP000235392">
    <property type="component" value="Unassembled WGS sequence"/>
</dbReference>
<dbReference type="AlphaFoldDB" id="A0A2N5THR2"/>
<gene>
    <name evidence="2" type="ORF">PCASD_26557</name>
    <name evidence="1" type="ORF">PCASD_26711</name>
</gene>
<organism evidence="1 3">
    <name type="scientific">Puccinia coronata f. sp. avenae</name>
    <dbReference type="NCBI Taxonomy" id="200324"/>
    <lineage>
        <taxon>Eukaryota</taxon>
        <taxon>Fungi</taxon>
        <taxon>Dikarya</taxon>
        <taxon>Basidiomycota</taxon>
        <taxon>Pucciniomycotina</taxon>
        <taxon>Pucciniomycetes</taxon>
        <taxon>Pucciniales</taxon>
        <taxon>Pucciniaceae</taxon>
        <taxon>Puccinia</taxon>
    </lineage>
</organism>
<name>A0A2N5THR2_9BASI</name>
<evidence type="ECO:0000313" key="1">
    <source>
        <dbReference type="EMBL" id="PLW25035.1"/>
    </source>
</evidence>
<protein>
    <submittedName>
        <fullName evidence="1">Uncharacterized protein</fullName>
    </submittedName>
</protein>
<accession>A0A2N5THR2</accession>
<dbReference type="EMBL" id="PGCI01000570">
    <property type="protein sequence ID" value="PLW25092.1"/>
    <property type="molecule type" value="Genomic_DNA"/>
</dbReference>
<proteinExistence type="predicted"/>
<evidence type="ECO:0000313" key="2">
    <source>
        <dbReference type="EMBL" id="PLW25092.1"/>
    </source>
</evidence>
<evidence type="ECO:0000313" key="3">
    <source>
        <dbReference type="Proteomes" id="UP000235392"/>
    </source>
</evidence>
<reference evidence="1 3" key="1">
    <citation type="submission" date="2017-11" db="EMBL/GenBank/DDBJ databases">
        <title>De novo assembly and phasing of dikaryotic genomes from two isolates of Puccinia coronata f. sp. avenae, the causal agent of oat crown rust.</title>
        <authorList>
            <person name="Miller M.E."/>
            <person name="Zhang Y."/>
            <person name="Omidvar V."/>
            <person name="Sperschneider J."/>
            <person name="Schwessinger B."/>
            <person name="Raley C."/>
            <person name="Palmer J.M."/>
            <person name="Garnica D."/>
            <person name="Upadhyaya N."/>
            <person name="Rathjen J."/>
            <person name="Taylor J.M."/>
            <person name="Park R.F."/>
            <person name="Dodds P.N."/>
            <person name="Hirsch C.D."/>
            <person name="Kianian S.F."/>
            <person name="Figueroa M."/>
        </authorList>
    </citation>
    <scope>NUCLEOTIDE SEQUENCE [LARGE SCALE GENOMIC DNA]</scope>
    <source>
        <strain evidence="1">12SD80</strain>
    </source>
</reference>
<comment type="caution">
    <text evidence="1">The sequence shown here is derived from an EMBL/GenBank/DDBJ whole genome shotgun (WGS) entry which is preliminary data.</text>
</comment>